<organism evidence="1 2">
    <name type="scientific">Smallanthus sonchifolius</name>
    <dbReference type="NCBI Taxonomy" id="185202"/>
    <lineage>
        <taxon>Eukaryota</taxon>
        <taxon>Viridiplantae</taxon>
        <taxon>Streptophyta</taxon>
        <taxon>Embryophyta</taxon>
        <taxon>Tracheophyta</taxon>
        <taxon>Spermatophyta</taxon>
        <taxon>Magnoliopsida</taxon>
        <taxon>eudicotyledons</taxon>
        <taxon>Gunneridae</taxon>
        <taxon>Pentapetalae</taxon>
        <taxon>asterids</taxon>
        <taxon>campanulids</taxon>
        <taxon>Asterales</taxon>
        <taxon>Asteraceae</taxon>
        <taxon>Asteroideae</taxon>
        <taxon>Heliantheae alliance</taxon>
        <taxon>Millerieae</taxon>
        <taxon>Smallanthus</taxon>
    </lineage>
</organism>
<reference evidence="1 2" key="2">
    <citation type="journal article" date="2022" name="Mol. Ecol. Resour.">
        <title>The genomes of chicory, endive, great burdock and yacon provide insights into Asteraceae paleo-polyploidization history and plant inulin production.</title>
        <authorList>
            <person name="Fan W."/>
            <person name="Wang S."/>
            <person name="Wang H."/>
            <person name="Wang A."/>
            <person name="Jiang F."/>
            <person name="Liu H."/>
            <person name="Zhao H."/>
            <person name="Xu D."/>
            <person name="Zhang Y."/>
        </authorList>
    </citation>
    <scope>NUCLEOTIDE SEQUENCE [LARGE SCALE GENOMIC DNA]</scope>
    <source>
        <strain evidence="2">cv. Yunnan</strain>
        <tissue evidence="1">Leaves</tissue>
    </source>
</reference>
<accession>A0ACB9KA93</accession>
<proteinExistence type="predicted"/>
<protein>
    <submittedName>
        <fullName evidence="1">Uncharacterized protein</fullName>
    </submittedName>
</protein>
<dbReference type="EMBL" id="CM042018">
    <property type="protein sequence ID" value="KAI3829153.1"/>
    <property type="molecule type" value="Genomic_DNA"/>
</dbReference>
<evidence type="ECO:0000313" key="2">
    <source>
        <dbReference type="Proteomes" id="UP001056120"/>
    </source>
</evidence>
<evidence type="ECO:0000313" key="1">
    <source>
        <dbReference type="EMBL" id="KAI3829153.1"/>
    </source>
</evidence>
<keyword evidence="2" id="KW-1185">Reference proteome</keyword>
<sequence>MVLWFHYDGRRAQGAVLHMVLWLRTAEKATEFKGSAKFSKLASNYPPYSLVNQAFAIVVNDVLKGYIAALDTLYSSVGLRLLSKNDNMSCDCLPTV</sequence>
<reference evidence="2" key="1">
    <citation type="journal article" date="2022" name="Mol. Ecol. Resour.">
        <title>The genomes of chicory, endive, great burdock and yacon provide insights into Asteraceae palaeo-polyploidization history and plant inulin production.</title>
        <authorList>
            <person name="Fan W."/>
            <person name="Wang S."/>
            <person name="Wang H."/>
            <person name="Wang A."/>
            <person name="Jiang F."/>
            <person name="Liu H."/>
            <person name="Zhao H."/>
            <person name="Xu D."/>
            <person name="Zhang Y."/>
        </authorList>
    </citation>
    <scope>NUCLEOTIDE SEQUENCE [LARGE SCALE GENOMIC DNA]</scope>
    <source>
        <strain evidence="2">cv. Yunnan</strain>
    </source>
</reference>
<dbReference type="Proteomes" id="UP001056120">
    <property type="component" value="Linkage Group LG01"/>
</dbReference>
<gene>
    <name evidence="1" type="ORF">L1987_03269</name>
</gene>
<comment type="caution">
    <text evidence="1">The sequence shown here is derived from an EMBL/GenBank/DDBJ whole genome shotgun (WGS) entry which is preliminary data.</text>
</comment>
<name>A0ACB9KA93_9ASTR</name>